<dbReference type="InterPro" id="IPR035104">
    <property type="entry name" value="Ribosomal_protein_S1-like"/>
</dbReference>
<proteinExistence type="inferred from homology"/>
<comment type="similarity">
    <text evidence="1">Belongs to the bacterial ribosomal protein bS1 family.</text>
</comment>
<dbReference type="GO" id="GO:0006412">
    <property type="term" value="P:translation"/>
    <property type="evidence" value="ECO:0007669"/>
    <property type="project" value="TreeGrafter"/>
</dbReference>
<dbReference type="AlphaFoldDB" id="A0A2M7TI56"/>
<dbReference type="Proteomes" id="UP000228920">
    <property type="component" value="Unassembled WGS sequence"/>
</dbReference>
<keyword evidence="3" id="KW-0687">Ribonucleoprotein</keyword>
<feature type="domain" description="S1 motif" evidence="4">
    <location>
        <begin position="108"/>
        <end position="184"/>
    </location>
</feature>
<dbReference type="InterPro" id="IPR012340">
    <property type="entry name" value="NA-bd_OB-fold"/>
</dbReference>
<comment type="caution">
    <text evidence="5">The sequence shown here is derived from an EMBL/GenBank/DDBJ whole genome shotgun (WGS) entry which is preliminary data.</text>
</comment>
<feature type="domain" description="S1 motif" evidence="4">
    <location>
        <begin position="28"/>
        <end position="90"/>
    </location>
</feature>
<dbReference type="PANTHER" id="PTHR10724">
    <property type="entry name" value="30S RIBOSOMAL PROTEIN S1"/>
    <property type="match status" value="1"/>
</dbReference>
<sequence length="356" mass="38273">MAKSSSKVTMADLLKKDVALSIRKLKRGQIVEGTVVSLTDREALVNVGAKAEGVIPENELKGQDIVVGDHVLCFVISPEDRRGQIILSVSRAQGIKGWMSLKEAHDNNDTVEAVINGYNKGGITVDINGLQGFVPFSHSDIAGEFAMVSDAANQAALELLKGAEIKARIIELDQINDRIILSEKEAVIGEQLEKRIEGMAAITVDSIVEGVVSAIMPYGLMVSIEGIEALVPQQEVTWDSEVSQALSEFEVGQKVKAQVISVDTQLGKVQLSLKNVTADPWKALSELYKKGDHVEGEVVKITSYGVFVSLPKTAIEGMVALSSLPSDSKLTIGTTLPVEIKLVDPTNKQVDLVYNG</sequence>
<evidence type="ECO:0000313" key="5">
    <source>
        <dbReference type="EMBL" id="PIZ46033.1"/>
    </source>
</evidence>
<feature type="domain" description="S1 motif" evidence="4">
    <location>
        <begin position="205"/>
        <end position="274"/>
    </location>
</feature>
<dbReference type="GO" id="GO:0003735">
    <property type="term" value="F:structural constituent of ribosome"/>
    <property type="evidence" value="ECO:0007669"/>
    <property type="project" value="TreeGrafter"/>
</dbReference>
<dbReference type="GO" id="GO:0022627">
    <property type="term" value="C:cytosolic small ribosomal subunit"/>
    <property type="evidence" value="ECO:0007669"/>
    <property type="project" value="TreeGrafter"/>
</dbReference>
<dbReference type="CDD" id="cd04465">
    <property type="entry name" value="S1_RPS1_repeat_ec2_hs2"/>
    <property type="match status" value="1"/>
</dbReference>
<gene>
    <name evidence="5" type="ORF">COY32_04260</name>
</gene>
<dbReference type="PRINTS" id="PR00681">
    <property type="entry name" value="RIBOSOMALS1"/>
</dbReference>
<dbReference type="SUPFAM" id="SSF50249">
    <property type="entry name" value="Nucleic acid-binding proteins"/>
    <property type="match status" value="4"/>
</dbReference>
<name>A0A2M7TI56_UNCKA</name>
<keyword evidence="2" id="KW-0689">Ribosomal protein</keyword>
<evidence type="ECO:0000313" key="6">
    <source>
        <dbReference type="Proteomes" id="UP000228920"/>
    </source>
</evidence>
<reference evidence="6" key="1">
    <citation type="submission" date="2017-09" db="EMBL/GenBank/DDBJ databases">
        <title>Depth-based differentiation of microbial function through sediment-hosted aquifers and enrichment of novel symbionts in the deep terrestrial subsurface.</title>
        <authorList>
            <person name="Probst A.J."/>
            <person name="Ladd B."/>
            <person name="Jarett J.K."/>
            <person name="Geller-Mcgrath D.E."/>
            <person name="Sieber C.M.K."/>
            <person name="Emerson J.B."/>
            <person name="Anantharaman K."/>
            <person name="Thomas B.C."/>
            <person name="Malmstrom R."/>
            <person name="Stieglmeier M."/>
            <person name="Klingl A."/>
            <person name="Woyke T."/>
            <person name="Ryan C.M."/>
            <person name="Banfield J.F."/>
        </authorList>
    </citation>
    <scope>NUCLEOTIDE SEQUENCE [LARGE SCALE GENOMIC DNA]</scope>
</reference>
<feature type="domain" description="S1 motif" evidence="4">
    <location>
        <begin position="291"/>
        <end position="355"/>
    </location>
</feature>
<dbReference type="Gene3D" id="2.40.50.140">
    <property type="entry name" value="Nucleic acid-binding proteins"/>
    <property type="match status" value="4"/>
</dbReference>
<dbReference type="Pfam" id="PF00575">
    <property type="entry name" value="S1"/>
    <property type="match status" value="4"/>
</dbReference>
<dbReference type="CDD" id="cd05687">
    <property type="entry name" value="S1_RPS1_repeat_ec1_hs1"/>
    <property type="match status" value="1"/>
</dbReference>
<protein>
    <recommendedName>
        <fullName evidence="4">S1 motif domain-containing protein</fullName>
    </recommendedName>
</protein>
<accession>A0A2M7TI56</accession>
<evidence type="ECO:0000259" key="4">
    <source>
        <dbReference type="PROSITE" id="PS50126"/>
    </source>
</evidence>
<evidence type="ECO:0000256" key="3">
    <source>
        <dbReference type="ARBA" id="ARBA00023274"/>
    </source>
</evidence>
<dbReference type="PROSITE" id="PS50126">
    <property type="entry name" value="S1"/>
    <property type="match status" value="4"/>
</dbReference>
<dbReference type="InterPro" id="IPR050437">
    <property type="entry name" value="Ribos_protein_bS1-like"/>
</dbReference>
<evidence type="ECO:0000256" key="2">
    <source>
        <dbReference type="ARBA" id="ARBA00022980"/>
    </source>
</evidence>
<dbReference type="SMART" id="SM00316">
    <property type="entry name" value="S1"/>
    <property type="match status" value="4"/>
</dbReference>
<dbReference type="InterPro" id="IPR003029">
    <property type="entry name" value="S1_domain"/>
</dbReference>
<organism evidence="5 6">
    <name type="scientific">candidate division WWE3 bacterium CG_4_10_14_0_2_um_filter_41_14</name>
    <dbReference type="NCBI Taxonomy" id="1975072"/>
    <lineage>
        <taxon>Bacteria</taxon>
        <taxon>Katanobacteria</taxon>
    </lineage>
</organism>
<dbReference type="GO" id="GO:0003729">
    <property type="term" value="F:mRNA binding"/>
    <property type="evidence" value="ECO:0007669"/>
    <property type="project" value="TreeGrafter"/>
</dbReference>
<dbReference type="PANTHER" id="PTHR10724:SF7">
    <property type="entry name" value="SMALL RIBOSOMAL SUBUNIT PROTEIN BS1C"/>
    <property type="match status" value="1"/>
</dbReference>
<dbReference type="EMBL" id="PFNL01000115">
    <property type="protein sequence ID" value="PIZ46033.1"/>
    <property type="molecule type" value="Genomic_DNA"/>
</dbReference>
<evidence type="ECO:0000256" key="1">
    <source>
        <dbReference type="ARBA" id="ARBA00006767"/>
    </source>
</evidence>